<organism evidence="2 3">
    <name type="scientific">Pleurodeles waltl</name>
    <name type="common">Iberian ribbed newt</name>
    <dbReference type="NCBI Taxonomy" id="8319"/>
    <lineage>
        <taxon>Eukaryota</taxon>
        <taxon>Metazoa</taxon>
        <taxon>Chordata</taxon>
        <taxon>Craniata</taxon>
        <taxon>Vertebrata</taxon>
        <taxon>Euteleostomi</taxon>
        <taxon>Amphibia</taxon>
        <taxon>Batrachia</taxon>
        <taxon>Caudata</taxon>
        <taxon>Salamandroidea</taxon>
        <taxon>Salamandridae</taxon>
        <taxon>Pleurodelinae</taxon>
        <taxon>Pleurodeles</taxon>
    </lineage>
</organism>
<keyword evidence="1" id="KW-1133">Transmembrane helix</keyword>
<evidence type="ECO:0000256" key="1">
    <source>
        <dbReference type="SAM" id="Phobius"/>
    </source>
</evidence>
<keyword evidence="3" id="KW-1185">Reference proteome</keyword>
<dbReference type="AlphaFoldDB" id="A0AAV7M5W1"/>
<keyword evidence="1" id="KW-0472">Membrane</keyword>
<gene>
    <name evidence="2" type="ORF">NDU88_004059</name>
</gene>
<sequence>MGVRHLIYVSDGAPDCCRQAAPAGRRCGPDLRGMVLEAFHPMEITKRYPLVVLLFSAFSHPRFRVRLRFSSLASPSILFLLLAFTLATPLLLAFALASRLPAFQIRHPNPRQRTGLPSVGRRPRGTVWQALEEQSEAES</sequence>
<name>A0AAV7M5W1_PLEWA</name>
<accession>A0AAV7M5W1</accession>
<dbReference type="Proteomes" id="UP001066276">
    <property type="component" value="Chromosome 10"/>
</dbReference>
<comment type="caution">
    <text evidence="2">The sequence shown here is derived from an EMBL/GenBank/DDBJ whole genome shotgun (WGS) entry which is preliminary data.</text>
</comment>
<evidence type="ECO:0000313" key="3">
    <source>
        <dbReference type="Proteomes" id="UP001066276"/>
    </source>
</evidence>
<evidence type="ECO:0000313" key="2">
    <source>
        <dbReference type="EMBL" id="KAJ1098952.1"/>
    </source>
</evidence>
<protein>
    <submittedName>
        <fullName evidence="2">Uncharacterized protein</fullName>
    </submittedName>
</protein>
<reference evidence="2" key="1">
    <citation type="journal article" date="2022" name="bioRxiv">
        <title>Sequencing and chromosome-scale assembly of the giantPleurodeles waltlgenome.</title>
        <authorList>
            <person name="Brown T."/>
            <person name="Elewa A."/>
            <person name="Iarovenko S."/>
            <person name="Subramanian E."/>
            <person name="Araus A.J."/>
            <person name="Petzold A."/>
            <person name="Susuki M."/>
            <person name="Suzuki K.-i.T."/>
            <person name="Hayashi T."/>
            <person name="Toyoda A."/>
            <person name="Oliveira C."/>
            <person name="Osipova E."/>
            <person name="Leigh N.D."/>
            <person name="Simon A."/>
            <person name="Yun M.H."/>
        </authorList>
    </citation>
    <scope>NUCLEOTIDE SEQUENCE</scope>
    <source>
        <strain evidence="2">20211129_DDA</strain>
        <tissue evidence="2">Liver</tissue>
    </source>
</reference>
<keyword evidence="1" id="KW-0812">Transmembrane</keyword>
<proteinExistence type="predicted"/>
<dbReference type="EMBL" id="JANPWB010000014">
    <property type="protein sequence ID" value="KAJ1098952.1"/>
    <property type="molecule type" value="Genomic_DNA"/>
</dbReference>
<feature type="transmembrane region" description="Helical" evidence="1">
    <location>
        <begin position="77"/>
        <end position="97"/>
    </location>
</feature>